<evidence type="ECO:0000313" key="2">
    <source>
        <dbReference type="Proteomes" id="UP000314294"/>
    </source>
</evidence>
<dbReference type="AlphaFoldDB" id="A0A4Z2G0C6"/>
<protein>
    <submittedName>
        <fullName evidence="1">Uncharacterized protein</fullName>
    </submittedName>
</protein>
<keyword evidence="2" id="KW-1185">Reference proteome</keyword>
<dbReference type="OrthoDB" id="8954815at2759"/>
<organism evidence="1 2">
    <name type="scientific">Liparis tanakae</name>
    <name type="common">Tanaka's snailfish</name>
    <dbReference type="NCBI Taxonomy" id="230148"/>
    <lineage>
        <taxon>Eukaryota</taxon>
        <taxon>Metazoa</taxon>
        <taxon>Chordata</taxon>
        <taxon>Craniata</taxon>
        <taxon>Vertebrata</taxon>
        <taxon>Euteleostomi</taxon>
        <taxon>Actinopterygii</taxon>
        <taxon>Neopterygii</taxon>
        <taxon>Teleostei</taxon>
        <taxon>Neoteleostei</taxon>
        <taxon>Acanthomorphata</taxon>
        <taxon>Eupercaria</taxon>
        <taxon>Perciformes</taxon>
        <taxon>Cottioidei</taxon>
        <taxon>Cottales</taxon>
        <taxon>Liparidae</taxon>
        <taxon>Liparis</taxon>
    </lineage>
</organism>
<gene>
    <name evidence="1" type="ORF">EYF80_043070</name>
</gene>
<sequence length="89" mass="10193">MVGVAGLSPSKGSDELSLLRTLRLRRPSTARAPPWDLSVVLDSLCSPPFEPLAETELRWLVGNDRFSPCHQFSRQKMSFTHWGTTMWWY</sequence>
<accession>A0A4Z2G0C6</accession>
<reference evidence="1 2" key="1">
    <citation type="submission" date="2019-03" db="EMBL/GenBank/DDBJ databases">
        <title>First draft genome of Liparis tanakae, snailfish: a comprehensive survey of snailfish specific genes.</title>
        <authorList>
            <person name="Kim W."/>
            <person name="Song I."/>
            <person name="Jeong J.-H."/>
            <person name="Kim D."/>
            <person name="Kim S."/>
            <person name="Ryu S."/>
            <person name="Song J.Y."/>
            <person name="Lee S.K."/>
        </authorList>
    </citation>
    <scope>NUCLEOTIDE SEQUENCE [LARGE SCALE GENOMIC DNA]</scope>
    <source>
        <tissue evidence="1">Muscle</tissue>
    </source>
</reference>
<proteinExistence type="predicted"/>
<comment type="caution">
    <text evidence="1">The sequence shown here is derived from an EMBL/GenBank/DDBJ whole genome shotgun (WGS) entry which is preliminary data.</text>
</comment>
<name>A0A4Z2G0C6_9TELE</name>
<dbReference type="EMBL" id="SRLO01000777">
    <property type="protein sequence ID" value="TNN46711.1"/>
    <property type="molecule type" value="Genomic_DNA"/>
</dbReference>
<dbReference type="Proteomes" id="UP000314294">
    <property type="component" value="Unassembled WGS sequence"/>
</dbReference>
<evidence type="ECO:0000313" key="1">
    <source>
        <dbReference type="EMBL" id="TNN46711.1"/>
    </source>
</evidence>